<evidence type="ECO:0000256" key="1">
    <source>
        <dbReference type="SAM" id="MobiDB-lite"/>
    </source>
</evidence>
<feature type="domain" description="Mutator-like transposase" evidence="2">
    <location>
        <begin position="35"/>
        <end position="170"/>
    </location>
</feature>
<evidence type="ECO:0000259" key="2">
    <source>
        <dbReference type="Pfam" id="PF20700"/>
    </source>
</evidence>
<protein>
    <recommendedName>
        <fullName evidence="2">Mutator-like transposase domain-containing protein</fullName>
    </recommendedName>
</protein>
<dbReference type="EMBL" id="CAICTM010001241">
    <property type="protein sequence ID" value="CAB9521872.1"/>
    <property type="molecule type" value="Genomic_DNA"/>
</dbReference>
<name>A0A9N8EHV7_9STRA</name>
<dbReference type="InterPro" id="IPR049012">
    <property type="entry name" value="Mutator_transp_dom"/>
</dbReference>
<comment type="caution">
    <text evidence="3">The sequence shown here is derived from an EMBL/GenBank/DDBJ whole genome shotgun (WGS) entry which is preliminary data.</text>
</comment>
<reference evidence="3" key="1">
    <citation type="submission" date="2020-06" db="EMBL/GenBank/DDBJ databases">
        <authorList>
            <consortium name="Plant Systems Biology data submission"/>
        </authorList>
    </citation>
    <scope>NUCLEOTIDE SEQUENCE</scope>
    <source>
        <strain evidence="3">D6</strain>
    </source>
</reference>
<evidence type="ECO:0000313" key="3">
    <source>
        <dbReference type="EMBL" id="CAB9521872.1"/>
    </source>
</evidence>
<keyword evidence="4" id="KW-1185">Reference proteome</keyword>
<sequence>MKVKKNPFLSNKGVLNDKPSAKSDNKRCIIEEKGMSELKERNTICSHCKKGRVKLTFRHCGVATIPRLSCNTCAVSDEGDVAKTSWQKMTAHEQLTDYELNFKFVQAFVGCGDGPTEASRFLTFCSVPNATTMKSNTFGSMEAAASSTIEEITREQLTANLLKEVELTMAEDNDFDFELWK</sequence>
<feature type="region of interest" description="Disordered" evidence="1">
    <location>
        <begin position="1"/>
        <end position="22"/>
    </location>
</feature>
<organism evidence="3 4">
    <name type="scientific">Seminavis robusta</name>
    <dbReference type="NCBI Taxonomy" id="568900"/>
    <lineage>
        <taxon>Eukaryota</taxon>
        <taxon>Sar</taxon>
        <taxon>Stramenopiles</taxon>
        <taxon>Ochrophyta</taxon>
        <taxon>Bacillariophyta</taxon>
        <taxon>Bacillariophyceae</taxon>
        <taxon>Bacillariophycidae</taxon>
        <taxon>Naviculales</taxon>
        <taxon>Naviculaceae</taxon>
        <taxon>Seminavis</taxon>
    </lineage>
</organism>
<proteinExistence type="predicted"/>
<evidence type="ECO:0000313" key="4">
    <source>
        <dbReference type="Proteomes" id="UP001153069"/>
    </source>
</evidence>
<gene>
    <name evidence="3" type="ORF">SEMRO_1243_G255550.1</name>
</gene>
<dbReference type="Proteomes" id="UP001153069">
    <property type="component" value="Unassembled WGS sequence"/>
</dbReference>
<accession>A0A9N8EHV7</accession>
<dbReference type="AlphaFoldDB" id="A0A9N8EHV7"/>
<dbReference type="Pfam" id="PF20700">
    <property type="entry name" value="Mutator"/>
    <property type="match status" value="1"/>
</dbReference>